<feature type="compositionally biased region" description="Low complexity" evidence="1">
    <location>
        <begin position="185"/>
        <end position="205"/>
    </location>
</feature>
<keyword evidence="4" id="KW-1185">Reference proteome</keyword>
<feature type="signal peptide" evidence="2">
    <location>
        <begin position="1"/>
        <end position="30"/>
    </location>
</feature>
<organism evidence="3 4">
    <name type="scientific">Streptomyces mesophilus</name>
    <dbReference type="NCBI Taxonomy" id="1775132"/>
    <lineage>
        <taxon>Bacteria</taxon>
        <taxon>Bacillati</taxon>
        <taxon>Actinomycetota</taxon>
        <taxon>Actinomycetes</taxon>
        <taxon>Kitasatosporales</taxon>
        <taxon>Streptomycetaceae</taxon>
        <taxon>Streptomyces</taxon>
    </lineage>
</organism>
<sequence>MTMRRGSRRTAVVAVALGAAVVLHTQTAAAEPYPYGFPDGTRNVEGASGPGGAPTLAADETYRSTIAAGQKLHYRVELDAGSAAYVSAVALPRLDDRVAFGDGLELWLENADGGRCGSDSSGFGSADYPRPLVASVERLVEQGSTRCQAAGTYTVVVGREEGGRAASRESWDLELDFVNEPALKGASPSATPSAAAPGAGSLPEGTAKERQGGTSFHDAAAIGAGAWRGRVEPGRTLFYKVPVDWGQRLAAEAELTGTGGKGAVGAALRLGLHNPARAEVTAEQPTLSGTGVTAALEGVPAVAYENRLASAPKVKGMRFAGAYYLQVTLSPELAEKYGDKPLDVTLRVGVEGAASDGPPYAGDPGIFQVEGQDGQAGGVGQGTGRDGGMQAVAAVGIGLGTALVPVS</sequence>
<dbReference type="AlphaFoldDB" id="A0A6G4XEW7"/>
<dbReference type="Proteomes" id="UP000481109">
    <property type="component" value="Unassembled WGS sequence"/>
</dbReference>
<accession>A0A6G4XEW7</accession>
<gene>
    <name evidence="3" type="ORF">G6045_09670</name>
</gene>
<feature type="region of interest" description="Disordered" evidence="1">
    <location>
        <begin position="183"/>
        <end position="212"/>
    </location>
</feature>
<reference evidence="3 4" key="1">
    <citation type="submission" date="2020-02" db="EMBL/GenBank/DDBJ databases">
        <title>Whole-genome analyses of novel actinobacteria.</title>
        <authorList>
            <person name="Sahin N."/>
            <person name="Tokatli A."/>
        </authorList>
    </citation>
    <scope>NUCLEOTIDE SEQUENCE [LARGE SCALE GENOMIC DNA]</scope>
    <source>
        <strain evidence="3 4">YC504</strain>
    </source>
</reference>
<protein>
    <recommendedName>
        <fullName evidence="5">Peptidase</fullName>
    </recommendedName>
</protein>
<dbReference type="EMBL" id="JAAKZW010000023">
    <property type="protein sequence ID" value="NGO75938.1"/>
    <property type="molecule type" value="Genomic_DNA"/>
</dbReference>
<name>A0A6G4XEW7_9ACTN</name>
<dbReference type="RefSeq" id="WP_165331449.1">
    <property type="nucleotide sequence ID" value="NZ_JAAKZW010000023.1"/>
</dbReference>
<proteinExistence type="predicted"/>
<feature type="non-terminal residue" evidence="3">
    <location>
        <position position="407"/>
    </location>
</feature>
<evidence type="ECO:0008006" key="5">
    <source>
        <dbReference type="Google" id="ProtNLM"/>
    </source>
</evidence>
<evidence type="ECO:0000256" key="2">
    <source>
        <dbReference type="SAM" id="SignalP"/>
    </source>
</evidence>
<keyword evidence="2" id="KW-0732">Signal</keyword>
<evidence type="ECO:0000313" key="3">
    <source>
        <dbReference type="EMBL" id="NGO75938.1"/>
    </source>
</evidence>
<evidence type="ECO:0000313" key="4">
    <source>
        <dbReference type="Proteomes" id="UP000481109"/>
    </source>
</evidence>
<evidence type="ECO:0000256" key="1">
    <source>
        <dbReference type="SAM" id="MobiDB-lite"/>
    </source>
</evidence>
<comment type="caution">
    <text evidence="3">The sequence shown here is derived from an EMBL/GenBank/DDBJ whole genome shotgun (WGS) entry which is preliminary data.</text>
</comment>
<feature type="chain" id="PRO_5026129324" description="Peptidase" evidence="2">
    <location>
        <begin position="31"/>
        <end position="407"/>
    </location>
</feature>